<dbReference type="EMBL" id="ASPP01021316">
    <property type="protein sequence ID" value="ETO12527.1"/>
    <property type="molecule type" value="Genomic_DNA"/>
</dbReference>
<gene>
    <name evidence="2" type="ORF">RFI_24848</name>
</gene>
<keyword evidence="1" id="KW-0812">Transmembrane</keyword>
<dbReference type="AlphaFoldDB" id="X6MGI9"/>
<accession>X6MGI9</accession>
<evidence type="ECO:0000313" key="2">
    <source>
        <dbReference type="EMBL" id="ETO12527.1"/>
    </source>
</evidence>
<keyword evidence="1" id="KW-0472">Membrane</keyword>
<sequence>MISSNKREVKRNYGLIFLQQYIIFKAILGHFYNHERCFFFVTALRKNKKGGKKNKKGSKYIIERAFQMDKMMKKKEDVCDNKSQVGSEGNEKKTKKKRKWMMCIRNIGEIIKAILQMKKKKIDKLNIFFGGICSSKLFNDKSAMFITNKSFFLKTELQRSIHKQSNGKKKSKKIQFGKQKKGCYSKKKCYNVLLGRGDDLEFLKLDYTM</sequence>
<feature type="transmembrane region" description="Helical" evidence="1">
    <location>
        <begin position="12"/>
        <end position="32"/>
    </location>
</feature>
<comment type="caution">
    <text evidence="2">The sequence shown here is derived from an EMBL/GenBank/DDBJ whole genome shotgun (WGS) entry which is preliminary data.</text>
</comment>
<proteinExistence type="predicted"/>
<evidence type="ECO:0000313" key="3">
    <source>
        <dbReference type="Proteomes" id="UP000023152"/>
    </source>
</evidence>
<keyword evidence="3" id="KW-1185">Reference proteome</keyword>
<protein>
    <submittedName>
        <fullName evidence="2">Uncharacterized protein</fullName>
    </submittedName>
</protein>
<dbReference type="Proteomes" id="UP000023152">
    <property type="component" value="Unassembled WGS sequence"/>
</dbReference>
<keyword evidence="1" id="KW-1133">Transmembrane helix</keyword>
<evidence type="ECO:0000256" key="1">
    <source>
        <dbReference type="SAM" id="Phobius"/>
    </source>
</evidence>
<name>X6MGI9_RETFI</name>
<organism evidence="2 3">
    <name type="scientific">Reticulomyxa filosa</name>
    <dbReference type="NCBI Taxonomy" id="46433"/>
    <lineage>
        <taxon>Eukaryota</taxon>
        <taxon>Sar</taxon>
        <taxon>Rhizaria</taxon>
        <taxon>Retaria</taxon>
        <taxon>Foraminifera</taxon>
        <taxon>Monothalamids</taxon>
        <taxon>Reticulomyxidae</taxon>
        <taxon>Reticulomyxa</taxon>
    </lineage>
</organism>
<reference evidence="2 3" key="1">
    <citation type="journal article" date="2013" name="Curr. Biol.">
        <title>The Genome of the Foraminiferan Reticulomyxa filosa.</title>
        <authorList>
            <person name="Glockner G."/>
            <person name="Hulsmann N."/>
            <person name="Schleicher M."/>
            <person name="Noegel A.A."/>
            <person name="Eichinger L."/>
            <person name="Gallinger C."/>
            <person name="Pawlowski J."/>
            <person name="Sierra R."/>
            <person name="Euteneuer U."/>
            <person name="Pillet L."/>
            <person name="Moustafa A."/>
            <person name="Platzer M."/>
            <person name="Groth M."/>
            <person name="Szafranski K."/>
            <person name="Schliwa M."/>
        </authorList>
    </citation>
    <scope>NUCLEOTIDE SEQUENCE [LARGE SCALE GENOMIC DNA]</scope>
</reference>